<reference evidence="1 2" key="1">
    <citation type="submission" date="2019-09" db="EMBL/GenBank/DDBJ databases">
        <title>Draft genome sequence of the thermophilic Saccharopolyspora hirsuta VKM Ac-666T.</title>
        <authorList>
            <person name="Lobastova T.G."/>
            <person name="Fokina V."/>
            <person name="Bragin E.Y."/>
            <person name="Shtratnikova V.Y."/>
            <person name="Starodumova I.P."/>
            <person name="Tarlachkov S.V."/>
            <person name="Donova M.V."/>
        </authorList>
    </citation>
    <scope>NUCLEOTIDE SEQUENCE [LARGE SCALE GENOMIC DNA]</scope>
    <source>
        <strain evidence="1 2">VKM Ac-666</strain>
    </source>
</reference>
<evidence type="ECO:0000313" key="2">
    <source>
        <dbReference type="Proteomes" id="UP000323946"/>
    </source>
</evidence>
<accession>A0A5M7C8T7</accession>
<comment type="caution">
    <text evidence="1">The sequence shown here is derived from an EMBL/GenBank/DDBJ whole genome shotgun (WGS) entry which is preliminary data.</text>
</comment>
<dbReference type="EMBL" id="VWPH01000003">
    <property type="protein sequence ID" value="KAA5836074.1"/>
    <property type="molecule type" value="Genomic_DNA"/>
</dbReference>
<sequence length="207" mass="23736">MSFRDQVPTSEQIEALDHELRVSPGTAYGDEVSAVLDWLREERPNGGAHLARFRFGPHPVLDWFATRNRLPELNCMLDHPVVRGTLPAEFQQPFPLPEAAERYRRGWIPGVSMQLSREWAWSLYAGGMHTSVDLTLTAEEREQRAHRAIDAGQALYSALFRDRYAAINVYRTPDPWCAWFPGLFNSTWAAYDLDERTLLLLCVTDMD</sequence>
<gene>
    <name evidence="1" type="ORF">F1721_06975</name>
</gene>
<dbReference type="RefSeq" id="WP_150065733.1">
    <property type="nucleotide sequence ID" value="NZ_JBEPDJ010000003.1"/>
</dbReference>
<protein>
    <submittedName>
        <fullName evidence="1">Uncharacterized protein</fullName>
    </submittedName>
</protein>
<proteinExistence type="predicted"/>
<dbReference type="Proteomes" id="UP000323946">
    <property type="component" value="Unassembled WGS sequence"/>
</dbReference>
<organism evidence="1 2">
    <name type="scientific">Saccharopolyspora hirsuta</name>
    <dbReference type="NCBI Taxonomy" id="1837"/>
    <lineage>
        <taxon>Bacteria</taxon>
        <taxon>Bacillati</taxon>
        <taxon>Actinomycetota</taxon>
        <taxon>Actinomycetes</taxon>
        <taxon>Pseudonocardiales</taxon>
        <taxon>Pseudonocardiaceae</taxon>
        <taxon>Saccharopolyspora</taxon>
    </lineage>
</organism>
<evidence type="ECO:0000313" key="1">
    <source>
        <dbReference type="EMBL" id="KAA5836074.1"/>
    </source>
</evidence>
<keyword evidence="2" id="KW-1185">Reference proteome</keyword>
<dbReference type="AlphaFoldDB" id="A0A5M7C8T7"/>
<name>A0A5M7C8T7_SACHI</name>
<dbReference type="OrthoDB" id="5241882at2"/>